<dbReference type="Proteomes" id="UP000095286">
    <property type="component" value="Unplaced"/>
</dbReference>
<protein>
    <submittedName>
        <fullName evidence="2">CDP-diacylglycerol--inositol 3-phosphatidyltransferase</fullName>
    </submittedName>
</protein>
<organism evidence="1 2">
    <name type="scientific">Rhabditophanes sp. KR3021</name>
    <dbReference type="NCBI Taxonomy" id="114890"/>
    <lineage>
        <taxon>Eukaryota</taxon>
        <taxon>Metazoa</taxon>
        <taxon>Ecdysozoa</taxon>
        <taxon>Nematoda</taxon>
        <taxon>Chromadorea</taxon>
        <taxon>Rhabditida</taxon>
        <taxon>Tylenchina</taxon>
        <taxon>Panagrolaimomorpha</taxon>
        <taxon>Strongyloidoidea</taxon>
        <taxon>Alloionematidae</taxon>
        <taxon>Rhabditophanes</taxon>
    </lineage>
</organism>
<evidence type="ECO:0000313" key="1">
    <source>
        <dbReference type="Proteomes" id="UP000095286"/>
    </source>
</evidence>
<name>A0AC35TLN9_9BILA</name>
<sequence length="212" mass="23856">MTVSAFDVMLYYPNQIGYARIWLAFISFIFMQIYPGVSIICYGISGLLDAVDGYLARAYNQSSRFGAMLDQLTDRLTFAALLMILCVFYPKWTFVFQSIVIIDIASHWLHLHATDLTGKGSHKSSDNPILNLYYTSRPVLFFMCLGNEAFFGLLYVLHFWTGPTILTISVFKIAAVLLFPVAAVKCAISVLHLFLASKTVADYDADKQNKTQ</sequence>
<proteinExistence type="predicted"/>
<evidence type="ECO:0000313" key="2">
    <source>
        <dbReference type="WBParaSite" id="RSKR_0000200200.1"/>
    </source>
</evidence>
<accession>A0AC35TLN9</accession>
<reference evidence="2" key="1">
    <citation type="submission" date="2016-11" db="UniProtKB">
        <authorList>
            <consortium name="WormBaseParasite"/>
        </authorList>
    </citation>
    <scope>IDENTIFICATION</scope>
    <source>
        <strain evidence="2">KR3021</strain>
    </source>
</reference>
<dbReference type="WBParaSite" id="RSKR_0000200200.1">
    <property type="protein sequence ID" value="RSKR_0000200200.1"/>
    <property type="gene ID" value="RSKR_0000200200"/>
</dbReference>